<dbReference type="Proteomes" id="UP000183809">
    <property type="component" value="Unassembled WGS sequence"/>
</dbReference>
<feature type="region of interest" description="Disordered" evidence="1">
    <location>
        <begin position="263"/>
        <end position="432"/>
    </location>
</feature>
<feature type="compositionally biased region" description="Low complexity" evidence="1">
    <location>
        <begin position="140"/>
        <end position="162"/>
    </location>
</feature>
<feature type="region of interest" description="Disordered" evidence="1">
    <location>
        <begin position="35"/>
        <end position="195"/>
    </location>
</feature>
<feature type="compositionally biased region" description="Low complexity" evidence="1">
    <location>
        <begin position="72"/>
        <end position="117"/>
    </location>
</feature>
<evidence type="ECO:0000256" key="2">
    <source>
        <dbReference type="SAM" id="Phobius"/>
    </source>
</evidence>
<comment type="caution">
    <text evidence="3">The sequence shown here is derived from an EMBL/GenBank/DDBJ whole genome shotgun (WGS) entry which is preliminary data.</text>
</comment>
<feature type="compositionally biased region" description="Polar residues" evidence="1">
    <location>
        <begin position="390"/>
        <end position="421"/>
    </location>
</feature>
<dbReference type="STRING" id="236234.A0A1J9QQE2"/>
<keyword evidence="2" id="KW-0812">Transmembrane</keyword>
<organism evidence="3 4">
    <name type="scientific">Diplodia corticola</name>
    <dbReference type="NCBI Taxonomy" id="236234"/>
    <lineage>
        <taxon>Eukaryota</taxon>
        <taxon>Fungi</taxon>
        <taxon>Dikarya</taxon>
        <taxon>Ascomycota</taxon>
        <taxon>Pezizomycotina</taxon>
        <taxon>Dothideomycetes</taxon>
        <taxon>Dothideomycetes incertae sedis</taxon>
        <taxon>Botryosphaeriales</taxon>
        <taxon>Botryosphaeriaceae</taxon>
        <taxon>Diplodia</taxon>
    </lineage>
</organism>
<feature type="compositionally biased region" description="Polar residues" evidence="1">
    <location>
        <begin position="458"/>
        <end position="470"/>
    </location>
</feature>
<feature type="region of interest" description="Disordered" evidence="1">
    <location>
        <begin position="1"/>
        <end position="22"/>
    </location>
</feature>
<feature type="compositionally biased region" description="Polar residues" evidence="1">
    <location>
        <begin position="277"/>
        <end position="286"/>
    </location>
</feature>
<gene>
    <name evidence="3" type="ORF">BKCO1_5100026</name>
</gene>
<evidence type="ECO:0000313" key="3">
    <source>
        <dbReference type="EMBL" id="OJD31150.1"/>
    </source>
</evidence>
<keyword evidence="2" id="KW-0472">Membrane</keyword>
<dbReference type="RefSeq" id="XP_020127410.1">
    <property type="nucleotide sequence ID" value="XM_020276944.1"/>
</dbReference>
<dbReference type="OrthoDB" id="5411141at2759"/>
<accession>A0A1J9QQE2</accession>
<dbReference type="GeneID" id="31017205"/>
<sequence>MPFLRQRRTGPIRRSQFSDPVPALDLREALATKLHAIAQRGPQQEEPVPDAAPGELGEEESSSDDEAEGDESSASSSEASSPASSPVPSPTAAAPTTSAPAKLSSTLSTSLLSAPDATFAPTSKGEDDSDSDEEPDDSEPLPTGASASASASAAAEPSSGTAFPSLSAPDGPPQSGDVSIMSGHHPRPPPGISQTTEHTLIAAGSIGATLLLVLIIWGVYTMRKKGLTFRDLVQMSRRNRDRPDRTYEIAKPTIHRMPAYMSDDKEHMPLPQPPPQVSLQRFDSFSSGGGQRDFLGGSLGLRPSTPPSNNHRSFLHDASPPRTLSRAASNAHSRNSSSPTLLPLQSQDSYDASPPSLPIQRSASYKSSQQQSRYSAEHDDIVPPEAPGPTYQNFTTSRRLTTNRNQPNYESHFSWTQSSQAPPTPIEPQTPGTIARSSLAPTERSSVARFRTVDSWVGNQTGRIPSTQMRAQPHMSYRQSTSTNGGLGQVDEGQAGWQPEPVPVPVSVPDVPAVPRQYQPGGAYHQRQNTAYSDATVFRQHPGEEVKIPRGSLVPSEVLDAHVVRSAL</sequence>
<evidence type="ECO:0000256" key="1">
    <source>
        <dbReference type="SAM" id="MobiDB-lite"/>
    </source>
</evidence>
<keyword evidence="2" id="KW-1133">Transmembrane helix</keyword>
<reference evidence="3 4" key="1">
    <citation type="submission" date="2016-10" db="EMBL/GenBank/DDBJ databases">
        <title>Proteomics and genomics reveal pathogen-plant mechanisms compatible with a hemibiotrophic lifestyle of Diplodia corticola.</title>
        <authorList>
            <person name="Fernandes I."/>
            <person name="De Jonge R."/>
            <person name="Van De Peer Y."/>
            <person name="Devreese B."/>
            <person name="Alves A."/>
            <person name="Esteves A.C."/>
        </authorList>
    </citation>
    <scope>NUCLEOTIDE SEQUENCE [LARGE SCALE GENOMIC DNA]</scope>
    <source>
        <strain evidence="3 4">CBS 112549</strain>
    </source>
</reference>
<feature type="compositionally biased region" description="Low complexity" evidence="1">
    <location>
        <begin position="325"/>
        <end position="349"/>
    </location>
</feature>
<feature type="transmembrane region" description="Helical" evidence="2">
    <location>
        <begin position="200"/>
        <end position="220"/>
    </location>
</feature>
<feature type="compositionally biased region" description="Acidic residues" evidence="1">
    <location>
        <begin position="56"/>
        <end position="71"/>
    </location>
</feature>
<name>A0A1J9QQE2_9PEZI</name>
<protein>
    <submittedName>
        <fullName evidence="3">Uncharacterized protein</fullName>
    </submittedName>
</protein>
<feature type="region of interest" description="Disordered" evidence="1">
    <location>
        <begin position="458"/>
        <end position="501"/>
    </location>
</feature>
<evidence type="ECO:0000313" key="4">
    <source>
        <dbReference type="Proteomes" id="UP000183809"/>
    </source>
</evidence>
<dbReference type="AlphaFoldDB" id="A0A1J9QQE2"/>
<keyword evidence="4" id="KW-1185">Reference proteome</keyword>
<feature type="compositionally biased region" description="Low complexity" evidence="1">
    <location>
        <begin position="360"/>
        <end position="374"/>
    </location>
</feature>
<dbReference type="EMBL" id="MNUE01000051">
    <property type="protein sequence ID" value="OJD31150.1"/>
    <property type="molecule type" value="Genomic_DNA"/>
</dbReference>
<feature type="compositionally biased region" description="Acidic residues" evidence="1">
    <location>
        <begin position="127"/>
        <end position="139"/>
    </location>
</feature>
<proteinExistence type="predicted"/>
<feature type="compositionally biased region" description="Basic residues" evidence="1">
    <location>
        <begin position="1"/>
        <end position="11"/>
    </location>
</feature>